<dbReference type="AlphaFoldDB" id="A0A7Y8H1Y6"/>
<evidence type="ECO:0008006" key="3">
    <source>
        <dbReference type="Google" id="ProtNLM"/>
    </source>
</evidence>
<organism evidence="1 2">
    <name type="scientific">Hydrogenophaga aromaticivorans</name>
    <dbReference type="NCBI Taxonomy" id="2610898"/>
    <lineage>
        <taxon>Bacteria</taxon>
        <taxon>Pseudomonadati</taxon>
        <taxon>Pseudomonadota</taxon>
        <taxon>Betaproteobacteria</taxon>
        <taxon>Burkholderiales</taxon>
        <taxon>Comamonadaceae</taxon>
        <taxon>Hydrogenophaga</taxon>
    </lineage>
</organism>
<reference evidence="1 2" key="1">
    <citation type="submission" date="2019-09" db="EMBL/GenBank/DDBJ databases">
        <title>Hydrogenophaga aromatica sp. nov., isolated from a para-xylene-degrading enrichment culture.</title>
        <authorList>
            <person name="Tancsics A."/>
            <person name="Banerjee S."/>
        </authorList>
    </citation>
    <scope>NUCLEOTIDE SEQUENCE [LARGE SCALE GENOMIC DNA]</scope>
    <source>
        <strain evidence="1 2">D2P1</strain>
    </source>
</reference>
<keyword evidence="2" id="KW-1185">Reference proteome</keyword>
<protein>
    <recommendedName>
        <fullName evidence="3">Nudix hydrolase domain-containing protein</fullName>
    </recommendedName>
</protein>
<evidence type="ECO:0000313" key="2">
    <source>
        <dbReference type="Proteomes" id="UP000545507"/>
    </source>
</evidence>
<evidence type="ECO:0000313" key="1">
    <source>
        <dbReference type="EMBL" id="NWF48137.1"/>
    </source>
</evidence>
<dbReference type="RefSeq" id="WP_177138482.1">
    <property type="nucleotide sequence ID" value="NZ_VYGV01000025.1"/>
</dbReference>
<name>A0A7Y8H1Y6_9BURK</name>
<comment type="caution">
    <text evidence="1">The sequence shown here is derived from an EMBL/GenBank/DDBJ whole genome shotgun (WGS) entry which is preliminary data.</text>
</comment>
<dbReference type="EMBL" id="VYGV01000025">
    <property type="protein sequence ID" value="NWF48137.1"/>
    <property type="molecule type" value="Genomic_DNA"/>
</dbReference>
<gene>
    <name evidence="1" type="ORF">F3K02_23200</name>
</gene>
<proteinExistence type="predicted"/>
<accession>A0A7Y8H1Y6</accession>
<sequence length="146" mass="15834">MNKTELLSRNRVIHCHFDDYSHALLFPRWAHGMLWPQALPEGAEPMAAPATDLPGHEAEALKQAVVQDTGLNPDELDCVGDFKAWFQTPDGPLRVHLLRFNTPDAPKPAIAALGGTFKALSELRGGAMAELLLLREAFTLVGGGKG</sequence>
<dbReference type="Proteomes" id="UP000545507">
    <property type="component" value="Unassembled WGS sequence"/>
</dbReference>